<organism evidence="2 3">
    <name type="scientific">Kandleria vitulina</name>
    <dbReference type="NCBI Taxonomy" id="1630"/>
    <lineage>
        <taxon>Bacteria</taxon>
        <taxon>Bacillati</taxon>
        <taxon>Bacillota</taxon>
        <taxon>Erysipelotrichia</taxon>
        <taxon>Erysipelotrichales</taxon>
        <taxon>Coprobacillaceae</taxon>
        <taxon>Kandleria</taxon>
    </lineage>
</organism>
<dbReference type="Proteomes" id="UP000182429">
    <property type="component" value="Unassembled WGS sequence"/>
</dbReference>
<dbReference type="OrthoDB" id="9799122at2"/>
<dbReference type="Gene3D" id="3.40.30.10">
    <property type="entry name" value="Glutaredoxin"/>
    <property type="match status" value="1"/>
</dbReference>
<feature type="domain" description="DSBA-like thioredoxin" evidence="1">
    <location>
        <begin position="3"/>
        <end position="208"/>
    </location>
</feature>
<dbReference type="eggNOG" id="COG2761">
    <property type="taxonomic scope" value="Bacteria"/>
</dbReference>
<sequence length="235" mass="26507">MKITYWSDFACPYCYIGETRLRNVIKDMPEFKDEEVEFEMKAFQLDPYAGVHATGDTQTRFAKKYGISMEEAGDTIEHISQLGRDEGIDFKYATTLFTNTMDAHRLTKFAMEKGDKELTDKLIERLYAAYFTDNKELADKDLLLGIAVDCGFDADEVKAVLDSDKYHDEVVLDEREAARYGIHAVPCFIIGDYALQGAQPAEYMKSALLKAMEKESSKVDESQGMTCGPDGCRIG</sequence>
<proteinExistence type="predicted"/>
<dbReference type="PANTHER" id="PTHR13887">
    <property type="entry name" value="GLUTATHIONE S-TRANSFERASE KAPPA"/>
    <property type="match status" value="1"/>
</dbReference>
<dbReference type="SUPFAM" id="SSF52833">
    <property type="entry name" value="Thioredoxin-like"/>
    <property type="match status" value="1"/>
</dbReference>
<protein>
    <submittedName>
        <fullName evidence="2">Predicted dithiol-disulfide isomerase, DsbA family</fullName>
    </submittedName>
</protein>
<dbReference type="GO" id="GO:0016491">
    <property type="term" value="F:oxidoreductase activity"/>
    <property type="evidence" value="ECO:0007669"/>
    <property type="project" value="InterPro"/>
</dbReference>
<dbReference type="Pfam" id="PF01323">
    <property type="entry name" value="DSBA"/>
    <property type="match status" value="1"/>
</dbReference>
<evidence type="ECO:0000313" key="3">
    <source>
        <dbReference type="Proteomes" id="UP000182429"/>
    </source>
</evidence>
<evidence type="ECO:0000259" key="1">
    <source>
        <dbReference type="Pfam" id="PF01323"/>
    </source>
</evidence>
<dbReference type="AlphaFoldDB" id="A0A1H2SDW2"/>
<dbReference type="InterPro" id="IPR001853">
    <property type="entry name" value="DSBA-like_thioredoxin_dom"/>
</dbReference>
<dbReference type="PANTHER" id="PTHR13887:SF41">
    <property type="entry name" value="THIOREDOXIN SUPERFAMILY PROTEIN"/>
    <property type="match status" value="1"/>
</dbReference>
<name>A0A1H2SDW2_9FIRM</name>
<dbReference type="CDD" id="cd03024">
    <property type="entry name" value="DsbA_FrnE"/>
    <property type="match status" value="1"/>
</dbReference>
<dbReference type="GO" id="GO:0016853">
    <property type="term" value="F:isomerase activity"/>
    <property type="evidence" value="ECO:0007669"/>
    <property type="project" value="UniProtKB-KW"/>
</dbReference>
<accession>A0A1H2SDW2</accession>
<dbReference type="RefSeq" id="WP_074686036.1">
    <property type="nucleotide sequence ID" value="NZ_FNNF01000009.1"/>
</dbReference>
<reference evidence="2 3" key="1">
    <citation type="submission" date="2016-10" db="EMBL/GenBank/DDBJ databases">
        <authorList>
            <person name="de Groot N.N."/>
        </authorList>
    </citation>
    <scope>NUCLEOTIDE SEQUENCE [LARGE SCALE GENOMIC DNA]</scope>
    <source>
        <strain evidence="2 3">S3b</strain>
    </source>
</reference>
<dbReference type="InterPro" id="IPR036249">
    <property type="entry name" value="Thioredoxin-like_sf"/>
</dbReference>
<dbReference type="EMBL" id="FNNF01000009">
    <property type="protein sequence ID" value="SDW29790.1"/>
    <property type="molecule type" value="Genomic_DNA"/>
</dbReference>
<keyword evidence="2" id="KW-0413">Isomerase</keyword>
<gene>
    <name evidence="2" type="ORF">SAMN04487759_10918</name>
</gene>
<evidence type="ECO:0000313" key="2">
    <source>
        <dbReference type="EMBL" id="SDW29790.1"/>
    </source>
</evidence>